<gene>
    <name evidence="2" type="ORF">J21TS7_41600</name>
</gene>
<organism evidence="2 3">
    <name type="scientific">Paenibacillus cineris</name>
    <dbReference type="NCBI Taxonomy" id="237530"/>
    <lineage>
        <taxon>Bacteria</taxon>
        <taxon>Bacillati</taxon>
        <taxon>Bacillota</taxon>
        <taxon>Bacilli</taxon>
        <taxon>Bacillales</taxon>
        <taxon>Paenibacillaceae</taxon>
        <taxon>Paenibacillus</taxon>
    </lineage>
</organism>
<evidence type="ECO:0000256" key="1">
    <source>
        <dbReference type="SAM" id="MobiDB-lite"/>
    </source>
</evidence>
<keyword evidence="3" id="KW-1185">Reference proteome</keyword>
<dbReference type="Proteomes" id="UP000676601">
    <property type="component" value="Unassembled WGS sequence"/>
</dbReference>
<feature type="region of interest" description="Disordered" evidence="1">
    <location>
        <begin position="1"/>
        <end position="30"/>
    </location>
</feature>
<reference evidence="2 3" key="1">
    <citation type="submission" date="2021-03" db="EMBL/GenBank/DDBJ databases">
        <title>Antimicrobial resistance genes in bacteria isolated from Japanese honey, and their potential for conferring macrolide and lincosamide resistance in the American foulbrood pathogen Paenibacillus larvae.</title>
        <authorList>
            <person name="Okamoto M."/>
            <person name="Kumagai M."/>
            <person name="Kanamori H."/>
            <person name="Takamatsu D."/>
        </authorList>
    </citation>
    <scope>NUCLEOTIDE SEQUENCE [LARGE SCALE GENOMIC DNA]</scope>
    <source>
        <strain evidence="2 3">J21TS7</strain>
    </source>
</reference>
<dbReference type="EMBL" id="BORU01000001">
    <property type="protein sequence ID" value="GIO55842.1"/>
    <property type="molecule type" value="Genomic_DNA"/>
</dbReference>
<comment type="caution">
    <text evidence="2">The sequence shown here is derived from an EMBL/GenBank/DDBJ whole genome shotgun (WGS) entry which is preliminary data.</text>
</comment>
<proteinExistence type="predicted"/>
<name>A0ABQ4LH81_9BACL</name>
<evidence type="ECO:0000313" key="3">
    <source>
        <dbReference type="Proteomes" id="UP000676601"/>
    </source>
</evidence>
<evidence type="ECO:0000313" key="2">
    <source>
        <dbReference type="EMBL" id="GIO55842.1"/>
    </source>
</evidence>
<sequence>MSDKGSEQQLNRQPTNKKQTQRKKAGQASERCRPAFSYIYGVNQGIYISNVPSGQ</sequence>
<accession>A0ABQ4LH81</accession>
<feature type="compositionally biased region" description="Polar residues" evidence="1">
    <location>
        <begin position="7"/>
        <end position="18"/>
    </location>
</feature>
<protein>
    <submittedName>
        <fullName evidence="2">Uncharacterized protein</fullName>
    </submittedName>
</protein>